<accession>A0A4U0PX85</accession>
<protein>
    <submittedName>
        <fullName evidence="3">Helix-turn-helix transcriptional regulator</fullName>
    </submittedName>
</protein>
<feature type="compositionally biased region" description="Basic and acidic residues" evidence="1">
    <location>
        <begin position="121"/>
        <end position="130"/>
    </location>
</feature>
<evidence type="ECO:0000256" key="1">
    <source>
        <dbReference type="SAM" id="MobiDB-lite"/>
    </source>
</evidence>
<feature type="region of interest" description="Disordered" evidence="1">
    <location>
        <begin position="98"/>
        <end position="130"/>
    </location>
</feature>
<dbReference type="SUPFAM" id="SSF47413">
    <property type="entry name" value="lambda repressor-like DNA-binding domains"/>
    <property type="match status" value="1"/>
</dbReference>
<evidence type="ECO:0000259" key="2">
    <source>
        <dbReference type="PROSITE" id="PS50943"/>
    </source>
</evidence>
<organism evidence="3 4">
    <name type="scientific">Chitiniphilus eburneus</name>
    <dbReference type="NCBI Taxonomy" id="2571148"/>
    <lineage>
        <taxon>Bacteria</taxon>
        <taxon>Pseudomonadati</taxon>
        <taxon>Pseudomonadota</taxon>
        <taxon>Betaproteobacteria</taxon>
        <taxon>Neisseriales</taxon>
        <taxon>Chitinibacteraceae</taxon>
        <taxon>Chitiniphilus</taxon>
    </lineage>
</organism>
<dbReference type="Gene3D" id="1.10.260.40">
    <property type="entry name" value="lambda repressor-like DNA-binding domains"/>
    <property type="match status" value="1"/>
</dbReference>
<feature type="domain" description="HTH cro/C1-type" evidence="2">
    <location>
        <begin position="8"/>
        <end position="61"/>
    </location>
</feature>
<evidence type="ECO:0000313" key="3">
    <source>
        <dbReference type="EMBL" id="TJZ73149.1"/>
    </source>
</evidence>
<dbReference type="Proteomes" id="UP000310016">
    <property type="component" value="Unassembled WGS sequence"/>
</dbReference>
<name>A0A4U0PX85_9NEIS</name>
<dbReference type="CDD" id="cd00093">
    <property type="entry name" value="HTH_XRE"/>
    <property type="match status" value="1"/>
</dbReference>
<dbReference type="RefSeq" id="WP_136773507.1">
    <property type="nucleotide sequence ID" value="NZ_CP156074.1"/>
</dbReference>
<comment type="caution">
    <text evidence="3">The sequence shown here is derived from an EMBL/GenBank/DDBJ whole genome shotgun (WGS) entry which is preliminary data.</text>
</comment>
<keyword evidence="4" id="KW-1185">Reference proteome</keyword>
<reference evidence="3 4" key="1">
    <citation type="submission" date="2019-04" db="EMBL/GenBank/DDBJ databases">
        <title>Chitiniphilus eburnea sp. nov., a novel chitinolytic bacterium isolated from aquaculture sludge.</title>
        <authorList>
            <person name="Sheng M."/>
        </authorList>
    </citation>
    <scope>NUCLEOTIDE SEQUENCE [LARGE SCALE GENOMIC DNA]</scope>
    <source>
        <strain evidence="3 4">HX-2-15</strain>
    </source>
</reference>
<dbReference type="PROSITE" id="PS50943">
    <property type="entry name" value="HTH_CROC1"/>
    <property type="match status" value="1"/>
</dbReference>
<dbReference type="InterPro" id="IPR001387">
    <property type="entry name" value="Cro/C1-type_HTH"/>
</dbReference>
<sequence>MSAIGERLKIERLRLGMSQEDFAAKAGVSRRTQTNYETGERVPDAALLAAVALLGVDIQFVVLGLRHPAQLSSEQNDILDAYAAASPPVRGAALAALRSESTPLAPPPTSRLDPQSAILHGEVEQVRKKG</sequence>
<dbReference type="GO" id="GO:0003677">
    <property type="term" value="F:DNA binding"/>
    <property type="evidence" value="ECO:0007669"/>
    <property type="project" value="InterPro"/>
</dbReference>
<dbReference type="OrthoDB" id="7011085at2"/>
<evidence type="ECO:0000313" key="4">
    <source>
        <dbReference type="Proteomes" id="UP000310016"/>
    </source>
</evidence>
<dbReference type="EMBL" id="SUMF01000011">
    <property type="protein sequence ID" value="TJZ73149.1"/>
    <property type="molecule type" value="Genomic_DNA"/>
</dbReference>
<dbReference type="InterPro" id="IPR010982">
    <property type="entry name" value="Lambda_DNA-bd_dom_sf"/>
</dbReference>
<gene>
    <name evidence="3" type="ORF">FAZ21_11045</name>
</gene>
<dbReference type="AlphaFoldDB" id="A0A4U0PX85"/>
<dbReference type="SMART" id="SM00530">
    <property type="entry name" value="HTH_XRE"/>
    <property type="match status" value="1"/>
</dbReference>
<dbReference type="Pfam" id="PF13560">
    <property type="entry name" value="HTH_31"/>
    <property type="match status" value="1"/>
</dbReference>
<proteinExistence type="predicted"/>